<dbReference type="eggNOG" id="COG1159">
    <property type="taxonomic scope" value="Bacteria"/>
</dbReference>
<gene>
    <name evidence="7 10" type="primary">era</name>
    <name evidence="10" type="ORF">SAMEA3906487_02577</name>
</gene>
<dbReference type="PANTHER" id="PTHR42698:SF1">
    <property type="entry name" value="GTPASE ERA, MITOCHONDRIAL"/>
    <property type="match status" value="1"/>
</dbReference>
<dbReference type="HAMAP" id="MF_00367">
    <property type="entry name" value="GTPase_Era"/>
    <property type="match status" value="1"/>
</dbReference>
<dbReference type="GO" id="GO:0070181">
    <property type="term" value="F:small ribosomal subunit rRNA binding"/>
    <property type="evidence" value="ECO:0007669"/>
    <property type="project" value="UniProtKB-UniRule"/>
</dbReference>
<keyword evidence="7" id="KW-0690">Ribosome biogenesis</keyword>
<dbReference type="GO" id="GO:0000028">
    <property type="term" value="P:ribosomal small subunit assembly"/>
    <property type="evidence" value="ECO:0007669"/>
    <property type="project" value="TreeGrafter"/>
</dbReference>
<evidence type="ECO:0000256" key="3">
    <source>
        <dbReference type="ARBA" id="ARBA00022519"/>
    </source>
</evidence>
<evidence type="ECO:0000256" key="4">
    <source>
        <dbReference type="ARBA" id="ARBA00022741"/>
    </source>
</evidence>
<evidence type="ECO:0000256" key="5">
    <source>
        <dbReference type="ARBA" id="ARBA00022884"/>
    </source>
</evidence>
<sequence>MSTQPFRTGFVAIVGRPNVGKSTLTNALIGSKISIVSRKAQTTRHRIHGVLTREHEQFVFVDTPGFQTRHGGAMNRMMNRVVTQALADVDVVVHVVEAGKWSEGDAKLLPLLPKPERTILAISKIDALKHRDDLFPFVAKIMAQHQYGAVVPVSATKNHQLDQLLDEIAQRLPEGEPMFEEDALTDRPMRFIAAELVREKIFRLVGDELPYGCTVVIEQWEENERGVRIAACVVVERESHRPILLGAGGQHMKRIATEARQDIAKLLDKPVHLEVYIKVRKGWSERESALRDLGYE</sequence>
<dbReference type="NCBIfam" id="NF000908">
    <property type="entry name" value="PRK00089.1"/>
    <property type="match status" value="1"/>
</dbReference>
<evidence type="ECO:0000259" key="9">
    <source>
        <dbReference type="PROSITE" id="PS51713"/>
    </source>
</evidence>
<feature type="binding site" evidence="7">
    <location>
        <begin position="123"/>
        <end position="126"/>
    </location>
    <ligand>
        <name>GTP</name>
        <dbReference type="ChEBI" id="CHEBI:37565"/>
    </ligand>
</feature>
<comment type="similarity">
    <text evidence="1 7 8">Belongs to the TRAFAC class TrmE-Era-EngA-EngB-Septin-like GTPase superfamily. Era GTPase family.</text>
</comment>
<dbReference type="PATRIC" id="fig|123899.6.peg.2565"/>
<feature type="binding site" evidence="7">
    <location>
        <begin position="15"/>
        <end position="22"/>
    </location>
    <ligand>
        <name>GTP</name>
        <dbReference type="ChEBI" id="CHEBI:37565"/>
    </ligand>
</feature>
<dbReference type="InterPro" id="IPR005662">
    <property type="entry name" value="GTPase_Era-like"/>
</dbReference>
<dbReference type="InterPro" id="IPR004044">
    <property type="entry name" value="KH_dom_type_2"/>
</dbReference>
<reference evidence="10 11" key="1">
    <citation type="submission" date="2016-04" db="EMBL/GenBank/DDBJ databases">
        <authorList>
            <consortium name="Pathogen Informatics"/>
        </authorList>
    </citation>
    <scope>NUCLEOTIDE SEQUENCE [LARGE SCALE GENOMIC DNA]</scope>
    <source>
        <strain evidence="10 11">H044680328</strain>
    </source>
</reference>
<dbReference type="GO" id="GO:0005525">
    <property type="term" value="F:GTP binding"/>
    <property type="evidence" value="ECO:0007669"/>
    <property type="project" value="UniProtKB-UniRule"/>
</dbReference>
<comment type="subcellular location">
    <subcellularLocation>
        <location evidence="7">Cytoplasm</location>
    </subcellularLocation>
    <subcellularLocation>
        <location evidence="7">Cell membrane</location>
        <topology evidence="7">Peripheral membrane protein</topology>
    </subcellularLocation>
</comment>
<dbReference type="AlphaFoldDB" id="A0A157SLF0"/>
<evidence type="ECO:0000256" key="6">
    <source>
        <dbReference type="ARBA" id="ARBA00023134"/>
    </source>
</evidence>
<keyword evidence="5 7" id="KW-0694">RNA-binding</keyword>
<dbReference type="InterPro" id="IPR005225">
    <property type="entry name" value="Small_GTP-bd"/>
</dbReference>
<evidence type="ECO:0000256" key="7">
    <source>
        <dbReference type="HAMAP-Rule" id="MF_00367"/>
    </source>
</evidence>
<dbReference type="Pfam" id="PF07650">
    <property type="entry name" value="KH_2"/>
    <property type="match status" value="1"/>
</dbReference>
<dbReference type="CDD" id="cd22534">
    <property type="entry name" value="KH-II_Era"/>
    <property type="match status" value="1"/>
</dbReference>
<keyword evidence="7" id="KW-0699">rRNA-binding</keyword>
<dbReference type="NCBIfam" id="TIGR00231">
    <property type="entry name" value="small_GTP"/>
    <property type="match status" value="1"/>
</dbReference>
<dbReference type="GO" id="GO:0003924">
    <property type="term" value="F:GTPase activity"/>
    <property type="evidence" value="ECO:0007669"/>
    <property type="project" value="UniProtKB-UniRule"/>
</dbReference>
<feature type="domain" description="Era-type G" evidence="9">
    <location>
        <begin position="7"/>
        <end position="174"/>
    </location>
</feature>
<dbReference type="NCBIfam" id="TIGR00436">
    <property type="entry name" value="era"/>
    <property type="match status" value="1"/>
</dbReference>
<dbReference type="InterPro" id="IPR009019">
    <property type="entry name" value="KH_sf_prok-type"/>
</dbReference>
<dbReference type="Pfam" id="PF01926">
    <property type="entry name" value="MMR_HSR1"/>
    <property type="match status" value="1"/>
</dbReference>
<dbReference type="OrthoDB" id="9805918at2"/>
<dbReference type="PRINTS" id="PR00326">
    <property type="entry name" value="GTP1OBG"/>
</dbReference>
<keyword evidence="7" id="KW-1003">Cell membrane</keyword>
<evidence type="ECO:0000313" key="11">
    <source>
        <dbReference type="Proteomes" id="UP000076825"/>
    </source>
</evidence>
<comment type="subunit">
    <text evidence="7">Monomer.</text>
</comment>
<dbReference type="SUPFAM" id="SSF52540">
    <property type="entry name" value="P-loop containing nucleoside triphosphate hydrolases"/>
    <property type="match status" value="1"/>
</dbReference>
<dbReference type="GO" id="GO:0005886">
    <property type="term" value="C:plasma membrane"/>
    <property type="evidence" value="ECO:0007669"/>
    <property type="project" value="UniProtKB-SubCell"/>
</dbReference>
<protein>
    <recommendedName>
        <fullName evidence="2 7">GTPase Era</fullName>
    </recommendedName>
</protein>
<dbReference type="Proteomes" id="UP000076825">
    <property type="component" value="Chromosome 1"/>
</dbReference>
<proteinExistence type="inferred from homology"/>
<evidence type="ECO:0000313" key="10">
    <source>
        <dbReference type="EMBL" id="SAI71003.1"/>
    </source>
</evidence>
<dbReference type="InterPro" id="IPR030388">
    <property type="entry name" value="G_ERA_dom"/>
</dbReference>
<evidence type="ECO:0000256" key="8">
    <source>
        <dbReference type="PROSITE-ProRule" id="PRU01050"/>
    </source>
</evidence>
<dbReference type="STRING" id="123899.SAMEA3906487_02577"/>
<dbReference type="PANTHER" id="PTHR42698">
    <property type="entry name" value="GTPASE ERA"/>
    <property type="match status" value="1"/>
</dbReference>
<dbReference type="GeneID" id="56590166"/>
<dbReference type="RefSeq" id="WP_025517892.1">
    <property type="nucleotide sequence ID" value="NZ_CP016340.1"/>
</dbReference>
<dbReference type="InterPro" id="IPR015946">
    <property type="entry name" value="KH_dom-like_a/b"/>
</dbReference>
<feature type="region of interest" description="G3" evidence="8">
    <location>
        <begin position="62"/>
        <end position="65"/>
    </location>
</feature>
<feature type="region of interest" description="G2" evidence="8">
    <location>
        <begin position="41"/>
        <end position="45"/>
    </location>
</feature>
<dbReference type="CDD" id="cd04163">
    <property type="entry name" value="Era"/>
    <property type="match status" value="1"/>
</dbReference>
<feature type="region of interest" description="G5" evidence="8">
    <location>
        <begin position="153"/>
        <end position="155"/>
    </location>
</feature>
<dbReference type="GO" id="GO:0005829">
    <property type="term" value="C:cytosol"/>
    <property type="evidence" value="ECO:0007669"/>
    <property type="project" value="TreeGrafter"/>
</dbReference>
<keyword evidence="3" id="KW-0997">Cell inner membrane</keyword>
<dbReference type="Gene3D" id="3.30.300.20">
    <property type="match status" value="1"/>
</dbReference>
<dbReference type="KEGG" id="btrm:SAMEA390648702577"/>
<feature type="region of interest" description="G4" evidence="8">
    <location>
        <begin position="123"/>
        <end position="126"/>
    </location>
</feature>
<name>A0A157SLF0_9BORD</name>
<feature type="binding site" evidence="7">
    <location>
        <begin position="62"/>
        <end position="66"/>
    </location>
    <ligand>
        <name>GTP</name>
        <dbReference type="ChEBI" id="CHEBI:37565"/>
    </ligand>
</feature>
<keyword evidence="7" id="KW-0963">Cytoplasm</keyword>
<evidence type="ECO:0000256" key="1">
    <source>
        <dbReference type="ARBA" id="ARBA00007921"/>
    </source>
</evidence>
<organism evidence="10 11">
    <name type="scientific">Bordetella trematum</name>
    <dbReference type="NCBI Taxonomy" id="123899"/>
    <lineage>
        <taxon>Bacteria</taxon>
        <taxon>Pseudomonadati</taxon>
        <taxon>Pseudomonadota</taxon>
        <taxon>Betaproteobacteria</taxon>
        <taxon>Burkholderiales</taxon>
        <taxon>Alcaligenaceae</taxon>
        <taxon>Bordetella</taxon>
    </lineage>
</organism>
<dbReference type="GO" id="GO:0043024">
    <property type="term" value="F:ribosomal small subunit binding"/>
    <property type="evidence" value="ECO:0007669"/>
    <property type="project" value="TreeGrafter"/>
</dbReference>
<dbReference type="Gene3D" id="3.40.50.300">
    <property type="entry name" value="P-loop containing nucleotide triphosphate hydrolases"/>
    <property type="match status" value="1"/>
</dbReference>
<keyword evidence="11" id="KW-1185">Reference proteome</keyword>
<accession>A0A157SLF0</accession>
<dbReference type="EMBL" id="LT546645">
    <property type="protein sequence ID" value="SAI71003.1"/>
    <property type="molecule type" value="Genomic_DNA"/>
</dbReference>
<feature type="region of interest" description="G1" evidence="8">
    <location>
        <begin position="15"/>
        <end position="22"/>
    </location>
</feature>
<evidence type="ECO:0000256" key="2">
    <source>
        <dbReference type="ARBA" id="ARBA00020484"/>
    </source>
</evidence>
<dbReference type="InterPro" id="IPR006073">
    <property type="entry name" value="GTP-bd"/>
</dbReference>
<comment type="function">
    <text evidence="7">An essential GTPase that binds both GDP and GTP, with rapid nucleotide exchange. Plays a role in 16S rRNA processing and 30S ribosomal subunit biogenesis and possibly also in cell cycle regulation and energy metabolism.</text>
</comment>
<keyword evidence="4 7" id="KW-0547">Nucleotide-binding</keyword>
<keyword evidence="7" id="KW-0472">Membrane</keyword>
<dbReference type="SUPFAM" id="SSF54814">
    <property type="entry name" value="Prokaryotic type KH domain (KH-domain type II)"/>
    <property type="match status" value="1"/>
</dbReference>
<dbReference type="PROSITE" id="PS51713">
    <property type="entry name" value="G_ERA"/>
    <property type="match status" value="1"/>
</dbReference>
<dbReference type="InterPro" id="IPR027417">
    <property type="entry name" value="P-loop_NTPase"/>
</dbReference>
<keyword evidence="6 7" id="KW-0342">GTP-binding</keyword>